<proteinExistence type="predicted"/>
<sequence>MPFSRPDAQGAGQAVFLHAHPDDEAIFTGGTMVALAQAGIGVTLVFATAGELGGDDPQLASIRRTEAEWAAGALGVTDVRWLGFADSGMASGGSDRPSHESSAVGSGPEGFAHQNVAAAAQRLGEVLVEVEATCVVGYDETGIYGHPDHVAVCRVAHAAATLVGCSTVYEATVDREYLHFVESHLVEEAHRSSDLGLVTAALGTPSVEIDLTVDVSAHLALKRAAMAAHSSQVPAHSSAMRLARAQFGDVYGLEWYRRRGPRSVLDALPTARSGW</sequence>
<dbReference type="GO" id="GO:0016137">
    <property type="term" value="P:glycoside metabolic process"/>
    <property type="evidence" value="ECO:0007669"/>
    <property type="project" value="UniProtKB-ARBA"/>
</dbReference>
<gene>
    <name evidence="1" type="ORF">IPN02_05520</name>
</gene>
<dbReference type="SUPFAM" id="SSF102588">
    <property type="entry name" value="LmbE-like"/>
    <property type="match status" value="1"/>
</dbReference>
<evidence type="ECO:0000313" key="2">
    <source>
        <dbReference type="Proteomes" id="UP000727993"/>
    </source>
</evidence>
<dbReference type="InterPro" id="IPR003737">
    <property type="entry name" value="GlcNAc_PI_deacetylase-related"/>
</dbReference>
<dbReference type="PANTHER" id="PTHR12993:SF26">
    <property type="entry name" value="1D-MYO-INOSITOL 2-ACETAMIDO-2-DEOXY-ALPHA-D-GLUCOPYRANOSIDE DEACETYLASE"/>
    <property type="match status" value="1"/>
</dbReference>
<dbReference type="GO" id="GO:0016811">
    <property type="term" value="F:hydrolase activity, acting on carbon-nitrogen (but not peptide) bonds, in linear amides"/>
    <property type="evidence" value="ECO:0007669"/>
    <property type="project" value="TreeGrafter"/>
</dbReference>
<dbReference type="Gene3D" id="3.40.50.10320">
    <property type="entry name" value="LmbE-like"/>
    <property type="match status" value="1"/>
</dbReference>
<accession>A0A936NC45</accession>
<evidence type="ECO:0000313" key="1">
    <source>
        <dbReference type="EMBL" id="MBK9296317.1"/>
    </source>
</evidence>
<comment type="caution">
    <text evidence="1">The sequence shown here is derived from an EMBL/GenBank/DDBJ whole genome shotgun (WGS) entry which is preliminary data.</text>
</comment>
<dbReference type="Pfam" id="PF02585">
    <property type="entry name" value="PIG-L"/>
    <property type="match status" value="1"/>
</dbReference>
<protein>
    <submittedName>
        <fullName evidence="1">PIG-L family deacetylase</fullName>
    </submittedName>
</protein>
<organism evidence="1 2">
    <name type="scientific">Candidatus Neomicrothrix subdominans</name>
    <dbReference type="NCBI Taxonomy" id="2954438"/>
    <lineage>
        <taxon>Bacteria</taxon>
        <taxon>Bacillati</taxon>
        <taxon>Actinomycetota</taxon>
        <taxon>Acidimicrobiia</taxon>
        <taxon>Acidimicrobiales</taxon>
        <taxon>Microthrixaceae</taxon>
        <taxon>Candidatus Neomicrothrix</taxon>
    </lineage>
</organism>
<dbReference type="InterPro" id="IPR024078">
    <property type="entry name" value="LmbE-like_dom_sf"/>
</dbReference>
<name>A0A936NC45_9ACTN</name>
<dbReference type="PANTHER" id="PTHR12993">
    <property type="entry name" value="N-ACETYLGLUCOSAMINYL-PHOSPHATIDYLINOSITOL DE-N-ACETYLASE-RELATED"/>
    <property type="match status" value="1"/>
</dbReference>
<reference evidence="1 2" key="1">
    <citation type="submission" date="2020-10" db="EMBL/GenBank/DDBJ databases">
        <title>Connecting structure to function with the recovery of over 1000 high-quality activated sludge metagenome-assembled genomes encoding full-length rRNA genes using long-read sequencing.</title>
        <authorList>
            <person name="Singleton C.M."/>
            <person name="Petriglieri F."/>
            <person name="Kristensen J.M."/>
            <person name="Kirkegaard R.H."/>
            <person name="Michaelsen T.Y."/>
            <person name="Andersen M.H."/>
            <person name="Karst S.M."/>
            <person name="Dueholm M.S."/>
            <person name="Nielsen P.H."/>
            <person name="Albertsen M."/>
        </authorList>
    </citation>
    <scope>NUCLEOTIDE SEQUENCE [LARGE SCALE GENOMIC DNA]</scope>
    <source>
        <strain evidence="1">Lyne_18-Q3-R50-59_MAXAC.006</strain>
    </source>
</reference>
<dbReference type="Proteomes" id="UP000727993">
    <property type="component" value="Unassembled WGS sequence"/>
</dbReference>
<dbReference type="EMBL" id="JADJZA010000001">
    <property type="protein sequence ID" value="MBK9296317.1"/>
    <property type="molecule type" value="Genomic_DNA"/>
</dbReference>
<dbReference type="AlphaFoldDB" id="A0A936NC45"/>